<name>A0ABN4GSG3_CORUL</name>
<sequence length="488" mass="51695">MCCVRLCADELTSPPMSGGILTRIVIIGGGPAGYEAALAGAKYGAQITIIEDRGLGGAAVINDCVPSKSFIAGANIKTDLRRADDMGLNKGIGEANLLLDALNARVQALAGEQSGDIRRSMINHGVRVLDGRGSFDDYNPKQTLHYIKAELNDGTVETIECDLVLVATGATPRILPGAQPDGERILTWRQVYDLTDLPEHLIVVGSGVTGAEFVSAFAELGVKVTMVASRDRILPHDDADAADTLEAVLAERGVSLEKHARVDSVSRTEDGGVCVRTSDGREIFGSHALMTVGSIPNTKDLGLEKIGVEMTRSGHIHVDRVSRTNVPGVYAGGDCTDLFPLASVAAMQGRIAMYHALGEGVKPLRLKTVSTAVFTRPEIAAVGVTQHQIESGDVNARTVILPLETNPRAKMRSLRHGFVKMFCRRHSGIIIGGVVVAPTASELILPIAVAVTNQLTVSDLAESFAVYPSLSGSITEAARQLVSHDDLE</sequence>
<dbReference type="InterPro" id="IPR023753">
    <property type="entry name" value="FAD/NAD-binding_dom"/>
</dbReference>
<evidence type="ECO:0000313" key="8">
    <source>
        <dbReference type="Proteomes" id="UP000036185"/>
    </source>
</evidence>
<keyword evidence="4" id="KW-0274">FAD</keyword>
<dbReference type="Gene3D" id="3.50.50.60">
    <property type="entry name" value="FAD/NAD(P)-binding domain"/>
    <property type="match status" value="2"/>
</dbReference>
<dbReference type="PANTHER" id="PTHR43014:SF1">
    <property type="entry name" value="NAD(P)H DEHYDROGENASE (QUINONE)"/>
    <property type="match status" value="1"/>
</dbReference>
<gene>
    <name evidence="7" type="primary">lpdA</name>
    <name evidence="7" type="ORF">CulFRC58_0587</name>
</gene>
<evidence type="ECO:0000256" key="2">
    <source>
        <dbReference type="ARBA" id="ARBA00007532"/>
    </source>
</evidence>
<keyword evidence="3" id="KW-0285">Flavoprotein</keyword>
<dbReference type="InterPro" id="IPR036188">
    <property type="entry name" value="FAD/NAD-bd_sf"/>
</dbReference>
<dbReference type="PRINTS" id="PR00368">
    <property type="entry name" value="FADPNR"/>
</dbReference>
<reference evidence="7 8" key="1">
    <citation type="journal article" date="2014" name="Int. J. Syst. Evol. Microbiol.">
        <title>Draft Genome Sequence of Corynebacterium ulcerans FRC58, Isolated from the Bronchitic Aspiration of a Patient in France.</title>
        <authorList>
            <person name="Silva Ado S."/>
            <person name="Barauna R.A."/>
            <person name="de Sa P.C."/>
            <person name="das Gracas D.A."/>
            <person name="Carneiro A.R."/>
            <person name="Thouvenin M."/>
            <person name="Azevedo V."/>
            <person name="Badell E."/>
            <person name="Guiso N."/>
            <person name="da Silva A.L."/>
            <person name="Ramos R.T."/>
        </authorList>
    </citation>
    <scope>NUCLEOTIDE SEQUENCE [LARGE SCALE GENOMIC DNA]</scope>
    <source>
        <strain evidence="7 8">FRC58</strain>
    </source>
</reference>
<dbReference type="SUPFAM" id="SSF51905">
    <property type="entry name" value="FAD/NAD(P)-binding domain"/>
    <property type="match status" value="1"/>
</dbReference>
<dbReference type="Proteomes" id="UP000036185">
    <property type="component" value="Chromosome"/>
</dbReference>
<dbReference type="Gene3D" id="3.30.390.30">
    <property type="match status" value="1"/>
</dbReference>
<evidence type="ECO:0000259" key="6">
    <source>
        <dbReference type="Pfam" id="PF07992"/>
    </source>
</evidence>
<dbReference type="PANTHER" id="PTHR43014">
    <property type="entry name" value="MERCURIC REDUCTASE"/>
    <property type="match status" value="1"/>
</dbReference>
<dbReference type="PRINTS" id="PR00411">
    <property type="entry name" value="PNDRDTASEI"/>
</dbReference>
<proteinExistence type="inferred from homology"/>
<dbReference type="SUPFAM" id="SSF55424">
    <property type="entry name" value="FAD/NAD-linked reductases, dimerisation (C-terminal) domain"/>
    <property type="match status" value="1"/>
</dbReference>
<evidence type="ECO:0000256" key="1">
    <source>
        <dbReference type="ARBA" id="ARBA00001974"/>
    </source>
</evidence>
<keyword evidence="8" id="KW-1185">Reference proteome</keyword>
<evidence type="ECO:0000313" key="7">
    <source>
        <dbReference type="EMBL" id="AKN76441.1"/>
    </source>
</evidence>
<dbReference type="InterPro" id="IPR004099">
    <property type="entry name" value="Pyr_nucl-diS_OxRdtase_dimer"/>
</dbReference>
<dbReference type="InterPro" id="IPR001100">
    <property type="entry name" value="Pyr_nuc-diS_OxRdtase"/>
</dbReference>
<protein>
    <submittedName>
        <fullName evidence="7">Flavoprotein disulfide reductase</fullName>
    </submittedName>
</protein>
<dbReference type="RefSeq" id="WP_013910910.1">
    <property type="nucleotide sequence ID" value="NZ_CP011913.1"/>
</dbReference>
<evidence type="ECO:0000256" key="4">
    <source>
        <dbReference type="ARBA" id="ARBA00022827"/>
    </source>
</evidence>
<dbReference type="NCBIfam" id="NF005883">
    <property type="entry name" value="PRK07845.1"/>
    <property type="match status" value="1"/>
</dbReference>
<dbReference type="PIRSF" id="PIRSF000350">
    <property type="entry name" value="Mercury_reductase_MerA"/>
    <property type="match status" value="1"/>
</dbReference>
<dbReference type="EMBL" id="CP011913">
    <property type="protein sequence ID" value="AKN76441.1"/>
    <property type="molecule type" value="Genomic_DNA"/>
</dbReference>
<feature type="domain" description="FAD/NAD(P)-binding" evidence="6">
    <location>
        <begin position="23"/>
        <end position="349"/>
    </location>
</feature>
<feature type="domain" description="Pyridine nucleotide-disulphide oxidoreductase dimerisation" evidence="5">
    <location>
        <begin position="369"/>
        <end position="478"/>
    </location>
</feature>
<organism evidence="7 8">
    <name type="scientific">Corynebacterium ulcerans FRC58</name>
    <dbReference type="NCBI Taxonomy" id="1408268"/>
    <lineage>
        <taxon>Bacteria</taxon>
        <taxon>Bacillati</taxon>
        <taxon>Actinomycetota</taxon>
        <taxon>Actinomycetes</taxon>
        <taxon>Mycobacteriales</taxon>
        <taxon>Corynebacteriaceae</taxon>
        <taxon>Corynebacterium</taxon>
    </lineage>
</organism>
<dbReference type="GeneID" id="75259716"/>
<dbReference type="InterPro" id="IPR016156">
    <property type="entry name" value="FAD/NAD-linked_Rdtase_dimer_sf"/>
</dbReference>
<evidence type="ECO:0000256" key="3">
    <source>
        <dbReference type="ARBA" id="ARBA00022630"/>
    </source>
</evidence>
<evidence type="ECO:0000259" key="5">
    <source>
        <dbReference type="Pfam" id="PF02852"/>
    </source>
</evidence>
<dbReference type="Pfam" id="PF07992">
    <property type="entry name" value="Pyr_redox_2"/>
    <property type="match status" value="1"/>
</dbReference>
<comment type="cofactor">
    <cofactor evidence="1">
        <name>FAD</name>
        <dbReference type="ChEBI" id="CHEBI:57692"/>
    </cofactor>
</comment>
<comment type="similarity">
    <text evidence="2">Belongs to the class-I pyridine nucleotide-disulfide oxidoreductase family.</text>
</comment>
<accession>A0ABN4GSG3</accession>
<dbReference type="Pfam" id="PF02852">
    <property type="entry name" value="Pyr_redox_dim"/>
    <property type="match status" value="1"/>
</dbReference>